<dbReference type="GO" id="GO:0003700">
    <property type="term" value="F:DNA-binding transcription factor activity"/>
    <property type="evidence" value="ECO:0007669"/>
    <property type="project" value="InterPro"/>
</dbReference>
<dbReference type="SMART" id="SM00342">
    <property type="entry name" value="HTH_ARAC"/>
    <property type="match status" value="1"/>
</dbReference>
<evidence type="ECO:0000256" key="3">
    <source>
        <dbReference type="ARBA" id="ARBA00023163"/>
    </source>
</evidence>
<sequence>MSLVGIGARIELAAPGLAWVPGGPGRTVRLEAGARGHRLAASIDVLAGAISGMPGTARLRRLLVQPATVPAARIEPFAEELGSSFRVLAREVRQPGEIAPGMIAAHLALLCLHVWRLADAPAKGARVAPERAASVAQRFRHLLELHLRDGWSVKRYADVLGVTEDRLHAASVRSHGRPPGTLIRERLLEEACSQLETTDVPVEQIAFALGFRDPGYFSRFCRRHLGMPPGRYRRERRAHKLPAPGGSYAAWP</sequence>
<keyword evidence="1" id="KW-0805">Transcription regulation</keyword>
<dbReference type="PANTHER" id="PTHR43280:SF32">
    <property type="entry name" value="TRANSCRIPTIONAL REGULATORY PROTEIN"/>
    <property type="match status" value="1"/>
</dbReference>
<dbReference type="GO" id="GO:0043565">
    <property type="term" value="F:sequence-specific DNA binding"/>
    <property type="evidence" value="ECO:0007669"/>
    <property type="project" value="InterPro"/>
</dbReference>
<evidence type="ECO:0000313" key="6">
    <source>
        <dbReference type="Proteomes" id="UP000564885"/>
    </source>
</evidence>
<dbReference type="RefSeq" id="WP_171216476.1">
    <property type="nucleotide sequence ID" value="NZ_JABEPP010000001.1"/>
</dbReference>
<evidence type="ECO:0000313" key="5">
    <source>
        <dbReference type="EMBL" id="NNM70961.1"/>
    </source>
</evidence>
<dbReference type="Pfam" id="PF12833">
    <property type="entry name" value="HTH_18"/>
    <property type="match status" value="1"/>
</dbReference>
<feature type="domain" description="HTH araC/xylS-type" evidence="4">
    <location>
        <begin position="137"/>
        <end position="235"/>
    </location>
</feature>
<protein>
    <submittedName>
        <fullName evidence="5">Helix-turn-helix domain-containing protein</fullName>
    </submittedName>
</protein>
<keyword evidence="3" id="KW-0804">Transcription</keyword>
<dbReference type="Gene3D" id="1.10.10.60">
    <property type="entry name" value="Homeodomain-like"/>
    <property type="match status" value="1"/>
</dbReference>
<name>A0A849I0N9_9HYPH</name>
<dbReference type="InterPro" id="IPR018060">
    <property type="entry name" value="HTH_AraC"/>
</dbReference>
<dbReference type="EMBL" id="JABEPP010000001">
    <property type="protein sequence ID" value="NNM70961.1"/>
    <property type="molecule type" value="Genomic_DNA"/>
</dbReference>
<comment type="caution">
    <text evidence="5">The sequence shown here is derived from an EMBL/GenBank/DDBJ whole genome shotgun (WGS) entry which is preliminary data.</text>
</comment>
<dbReference type="PANTHER" id="PTHR43280">
    <property type="entry name" value="ARAC-FAMILY TRANSCRIPTIONAL REGULATOR"/>
    <property type="match status" value="1"/>
</dbReference>
<organism evidence="5 6">
    <name type="scientific">Enterovirga aerilata</name>
    <dbReference type="NCBI Taxonomy" id="2730920"/>
    <lineage>
        <taxon>Bacteria</taxon>
        <taxon>Pseudomonadati</taxon>
        <taxon>Pseudomonadota</taxon>
        <taxon>Alphaproteobacteria</taxon>
        <taxon>Hyphomicrobiales</taxon>
        <taxon>Methylobacteriaceae</taxon>
        <taxon>Enterovirga</taxon>
    </lineage>
</organism>
<evidence type="ECO:0000256" key="1">
    <source>
        <dbReference type="ARBA" id="ARBA00023015"/>
    </source>
</evidence>
<keyword evidence="2" id="KW-0238">DNA-binding</keyword>
<accession>A0A849I0N9</accession>
<dbReference type="Proteomes" id="UP000564885">
    <property type="component" value="Unassembled WGS sequence"/>
</dbReference>
<dbReference type="PROSITE" id="PS01124">
    <property type="entry name" value="HTH_ARAC_FAMILY_2"/>
    <property type="match status" value="1"/>
</dbReference>
<evidence type="ECO:0000259" key="4">
    <source>
        <dbReference type="PROSITE" id="PS01124"/>
    </source>
</evidence>
<evidence type="ECO:0000256" key="2">
    <source>
        <dbReference type="ARBA" id="ARBA00023125"/>
    </source>
</evidence>
<gene>
    <name evidence="5" type="ORF">HJG44_00945</name>
</gene>
<dbReference type="SUPFAM" id="SSF46689">
    <property type="entry name" value="Homeodomain-like"/>
    <property type="match status" value="1"/>
</dbReference>
<keyword evidence="6" id="KW-1185">Reference proteome</keyword>
<proteinExistence type="predicted"/>
<dbReference type="InterPro" id="IPR009057">
    <property type="entry name" value="Homeodomain-like_sf"/>
</dbReference>
<dbReference type="AlphaFoldDB" id="A0A849I0N9"/>
<reference evidence="5 6" key="1">
    <citation type="submission" date="2020-04" db="EMBL/GenBank/DDBJ databases">
        <title>Enterovirga sp. isolate from soil.</title>
        <authorList>
            <person name="Chea S."/>
            <person name="Kim D.-U."/>
        </authorList>
    </citation>
    <scope>NUCLEOTIDE SEQUENCE [LARGE SCALE GENOMIC DNA]</scope>
    <source>
        <strain evidence="5 6">DB1703</strain>
    </source>
</reference>